<evidence type="ECO:0000256" key="2">
    <source>
        <dbReference type="ARBA" id="ARBA00005179"/>
    </source>
</evidence>
<dbReference type="SUPFAM" id="SSF48264">
    <property type="entry name" value="Cytochrome P450"/>
    <property type="match status" value="1"/>
</dbReference>
<dbReference type="AlphaFoldDB" id="A0A8H2ZYI3"/>
<keyword evidence="4 9" id="KW-0349">Heme</keyword>
<name>A0A8H2ZYI3_9AGAM</name>
<dbReference type="PRINTS" id="PR00463">
    <property type="entry name" value="EP450I"/>
</dbReference>
<keyword evidence="8 10" id="KW-0503">Monooxygenase</keyword>
<reference evidence="11" key="1">
    <citation type="submission" date="2021-01" db="EMBL/GenBank/DDBJ databases">
        <authorList>
            <person name="Kaushik A."/>
        </authorList>
    </citation>
    <scope>NUCLEOTIDE SEQUENCE</scope>
    <source>
        <strain evidence="11">AG1-1B</strain>
    </source>
</reference>
<comment type="caution">
    <text evidence="11">The sequence shown here is derived from an EMBL/GenBank/DDBJ whole genome shotgun (WGS) entry which is preliminary data.</text>
</comment>
<dbReference type="Proteomes" id="UP000663826">
    <property type="component" value="Unassembled WGS sequence"/>
</dbReference>
<accession>A0A8H2ZYI3</accession>
<comment type="similarity">
    <text evidence="3 10">Belongs to the cytochrome P450 family.</text>
</comment>
<dbReference type="InterPro" id="IPR036396">
    <property type="entry name" value="Cyt_P450_sf"/>
</dbReference>
<evidence type="ECO:0000256" key="9">
    <source>
        <dbReference type="PIRSR" id="PIRSR602401-1"/>
    </source>
</evidence>
<evidence type="ECO:0000256" key="1">
    <source>
        <dbReference type="ARBA" id="ARBA00001971"/>
    </source>
</evidence>
<dbReference type="GO" id="GO:0020037">
    <property type="term" value="F:heme binding"/>
    <property type="evidence" value="ECO:0007669"/>
    <property type="project" value="InterPro"/>
</dbReference>
<dbReference type="InterPro" id="IPR002401">
    <property type="entry name" value="Cyt_P450_E_grp-I"/>
</dbReference>
<dbReference type="InterPro" id="IPR050121">
    <property type="entry name" value="Cytochrome_P450_monoxygenase"/>
</dbReference>
<dbReference type="PRINTS" id="PR00385">
    <property type="entry name" value="P450"/>
</dbReference>
<evidence type="ECO:0000313" key="12">
    <source>
        <dbReference type="Proteomes" id="UP000663826"/>
    </source>
</evidence>
<gene>
    <name evidence="11" type="ORF">RDB_LOCUS19285</name>
</gene>
<evidence type="ECO:0000256" key="10">
    <source>
        <dbReference type="RuleBase" id="RU000461"/>
    </source>
</evidence>
<keyword evidence="5 9" id="KW-0479">Metal-binding</keyword>
<dbReference type="Gene3D" id="1.10.630.10">
    <property type="entry name" value="Cytochrome P450"/>
    <property type="match status" value="1"/>
</dbReference>
<evidence type="ECO:0000256" key="4">
    <source>
        <dbReference type="ARBA" id="ARBA00022617"/>
    </source>
</evidence>
<evidence type="ECO:0000313" key="11">
    <source>
        <dbReference type="EMBL" id="CAE6378107.1"/>
    </source>
</evidence>
<dbReference type="GO" id="GO:0005506">
    <property type="term" value="F:iron ion binding"/>
    <property type="evidence" value="ECO:0007669"/>
    <property type="project" value="InterPro"/>
</dbReference>
<keyword evidence="6 10" id="KW-0560">Oxidoreductase</keyword>
<dbReference type="EMBL" id="CAJMWQ010000767">
    <property type="protein sequence ID" value="CAE6378107.1"/>
    <property type="molecule type" value="Genomic_DNA"/>
</dbReference>
<evidence type="ECO:0000256" key="3">
    <source>
        <dbReference type="ARBA" id="ARBA00010617"/>
    </source>
</evidence>
<dbReference type="CDD" id="cd11069">
    <property type="entry name" value="CYP_FUM15-like"/>
    <property type="match status" value="1"/>
</dbReference>
<dbReference type="GO" id="GO:0016705">
    <property type="term" value="F:oxidoreductase activity, acting on paired donors, with incorporation or reduction of molecular oxygen"/>
    <property type="evidence" value="ECO:0007669"/>
    <property type="project" value="InterPro"/>
</dbReference>
<organism evidence="11 12">
    <name type="scientific">Rhizoctonia solani</name>
    <dbReference type="NCBI Taxonomy" id="456999"/>
    <lineage>
        <taxon>Eukaryota</taxon>
        <taxon>Fungi</taxon>
        <taxon>Dikarya</taxon>
        <taxon>Basidiomycota</taxon>
        <taxon>Agaricomycotina</taxon>
        <taxon>Agaricomycetes</taxon>
        <taxon>Cantharellales</taxon>
        <taxon>Ceratobasidiaceae</taxon>
        <taxon>Rhizoctonia</taxon>
    </lineage>
</organism>
<feature type="binding site" description="axial binding residue" evidence="9">
    <location>
        <position position="501"/>
    </location>
    <ligand>
        <name>heme</name>
        <dbReference type="ChEBI" id="CHEBI:30413"/>
    </ligand>
    <ligandPart>
        <name>Fe</name>
        <dbReference type="ChEBI" id="CHEBI:18248"/>
    </ligandPart>
</feature>
<dbReference type="PROSITE" id="PS00086">
    <property type="entry name" value="CYTOCHROME_P450"/>
    <property type="match status" value="1"/>
</dbReference>
<dbReference type="Pfam" id="PF00067">
    <property type="entry name" value="p450"/>
    <property type="match status" value="1"/>
</dbReference>
<comment type="pathway">
    <text evidence="2">Secondary metabolite biosynthesis.</text>
</comment>
<protein>
    <submittedName>
        <fullName evidence="11">Uncharacterized protein</fullName>
    </submittedName>
</protein>
<dbReference type="PANTHER" id="PTHR24305:SF166">
    <property type="entry name" value="CYTOCHROME P450 12A4, MITOCHONDRIAL-RELATED"/>
    <property type="match status" value="1"/>
</dbReference>
<dbReference type="PANTHER" id="PTHR24305">
    <property type="entry name" value="CYTOCHROME P450"/>
    <property type="match status" value="1"/>
</dbReference>
<dbReference type="InterPro" id="IPR017972">
    <property type="entry name" value="Cyt_P450_CS"/>
</dbReference>
<evidence type="ECO:0000256" key="8">
    <source>
        <dbReference type="ARBA" id="ARBA00023033"/>
    </source>
</evidence>
<comment type="cofactor">
    <cofactor evidence="1 9">
        <name>heme</name>
        <dbReference type="ChEBI" id="CHEBI:30413"/>
    </cofactor>
</comment>
<sequence>MSELHFPVDANQAQLLFSGILDFLQSHPLESSAAVAITSLGVYTLRHIITPSRYSNIDGPPNNSIVFGHMTKLFGAHGVGFHDELQDKYGSVCKVKGMLGKEDLFVSDPRFLHEVLVKGVDVTFSHEQYFHDFNTATLGPGLLSTNGSVHKAQRKMLNPVFTSKHMKSLVSVFDTIAQNMKRSMIRDIVDVQGQDIDMLKWCGATALELIGQAGLGHTFNLLEAGDSAYSLAIKDFFPAFSHVIPLKAFIPFFCNLRPAVLKRKLVDWAPLASIQRLKHIVQVQDEQAQMILERKKSTLKSGHVNIVEESHDIMSILLKANTEANEQDRLSEDQLLGQMNTLILAGHETTSGALTRTFEMLAVNPAVQDRLRAELLEAPAQLTYDELHNLPYLDALCREILRLYPPFPTIQRGAIADCVVPLRYPIKGKDGKEIRDIQVRKGTLVYVAVKQANRSKETWGEDADVFRPERWLEKLPDSVLDAKTPGVYSSMMTFSAGPRSCIGFKFSVLELKTIISTLVKSFRFEPGSTRAVWLMGGSMLPYPEGTIELLEDGKRPALPLKVSVL</sequence>
<evidence type="ECO:0000256" key="6">
    <source>
        <dbReference type="ARBA" id="ARBA00023002"/>
    </source>
</evidence>
<evidence type="ECO:0000256" key="5">
    <source>
        <dbReference type="ARBA" id="ARBA00022723"/>
    </source>
</evidence>
<proteinExistence type="inferred from homology"/>
<evidence type="ECO:0000256" key="7">
    <source>
        <dbReference type="ARBA" id="ARBA00023004"/>
    </source>
</evidence>
<dbReference type="GO" id="GO:0004497">
    <property type="term" value="F:monooxygenase activity"/>
    <property type="evidence" value="ECO:0007669"/>
    <property type="project" value="UniProtKB-KW"/>
</dbReference>
<dbReference type="InterPro" id="IPR001128">
    <property type="entry name" value="Cyt_P450"/>
</dbReference>
<keyword evidence="7 9" id="KW-0408">Iron</keyword>